<dbReference type="Gene3D" id="3.40.50.150">
    <property type="entry name" value="Vaccinia Virus protein VP39"/>
    <property type="match status" value="1"/>
</dbReference>
<reference evidence="1 2" key="1">
    <citation type="journal article" date="2020" name="Microorganisms">
        <title>Osmotic Adaptation and Compatible Solute Biosynthesis of Phototrophic Bacteria as Revealed from Genome Analyses.</title>
        <authorList>
            <person name="Imhoff J.F."/>
            <person name="Rahn T."/>
            <person name="Kunzel S."/>
            <person name="Keller A."/>
            <person name="Neulinger S.C."/>
        </authorList>
    </citation>
    <scope>NUCLEOTIDE SEQUENCE [LARGE SCALE GENOMIC DNA]</scope>
    <source>
        <strain evidence="1 2">DSM 9895</strain>
    </source>
</reference>
<comment type="caution">
    <text evidence="1">The sequence shown here is derived from an EMBL/GenBank/DDBJ whole genome shotgun (WGS) entry which is preliminary data.</text>
</comment>
<evidence type="ECO:0000313" key="2">
    <source>
        <dbReference type="Proteomes" id="UP001296873"/>
    </source>
</evidence>
<sequence>MLAGRRPGAGRTAAAMNQTFERSCHHWSEAKRAEMEAFYALATADYRVLAEAMDWRAWLQARQAAAGDRPLRLLDVACGSGKFPVALAEHGGVGDAAIQPVAYSLLDPSAFSIQEARAALPHPFTADRTYETALQQLDCPRGAFDVAWATHALYAVPPAELDAAAGRLLHALGDSGVGVIAQSAATGHYIRFHIDFLAAFGGDPAQLYSSAEQLRGALEARGATVETREIAYENGVPDSARAQVEGFLQRCAFDDRFTLAQMRATEPLASYLAPCLRDGHWRFPQRVHLMFVTP</sequence>
<dbReference type="Pfam" id="PF13489">
    <property type="entry name" value="Methyltransf_23"/>
    <property type="match status" value="1"/>
</dbReference>
<dbReference type="CDD" id="cd02440">
    <property type="entry name" value="AdoMet_MTases"/>
    <property type="match status" value="1"/>
</dbReference>
<name>A0ABS1DD89_9PROT</name>
<evidence type="ECO:0008006" key="3">
    <source>
        <dbReference type="Google" id="ProtNLM"/>
    </source>
</evidence>
<evidence type="ECO:0000313" key="1">
    <source>
        <dbReference type="EMBL" id="MBK1668416.1"/>
    </source>
</evidence>
<protein>
    <recommendedName>
        <fullName evidence="3">Methyltransferase domain-containing protein</fullName>
    </recommendedName>
</protein>
<dbReference type="Proteomes" id="UP001296873">
    <property type="component" value="Unassembled WGS sequence"/>
</dbReference>
<dbReference type="EMBL" id="NRRL01000023">
    <property type="protein sequence ID" value="MBK1668416.1"/>
    <property type="molecule type" value="Genomic_DNA"/>
</dbReference>
<proteinExistence type="predicted"/>
<dbReference type="SUPFAM" id="SSF53335">
    <property type="entry name" value="S-adenosyl-L-methionine-dependent methyltransferases"/>
    <property type="match status" value="1"/>
</dbReference>
<organism evidence="1 2">
    <name type="scientific">Rhodovibrio sodomensis</name>
    <dbReference type="NCBI Taxonomy" id="1088"/>
    <lineage>
        <taxon>Bacteria</taxon>
        <taxon>Pseudomonadati</taxon>
        <taxon>Pseudomonadota</taxon>
        <taxon>Alphaproteobacteria</taxon>
        <taxon>Rhodospirillales</taxon>
        <taxon>Rhodovibrionaceae</taxon>
        <taxon>Rhodovibrio</taxon>
    </lineage>
</organism>
<dbReference type="InterPro" id="IPR029063">
    <property type="entry name" value="SAM-dependent_MTases_sf"/>
</dbReference>
<keyword evidence="2" id="KW-1185">Reference proteome</keyword>
<gene>
    <name evidence="1" type="ORF">CKO28_10250</name>
</gene>
<accession>A0ABS1DD89</accession>